<dbReference type="GO" id="GO:0003677">
    <property type="term" value="F:DNA binding"/>
    <property type="evidence" value="ECO:0007669"/>
    <property type="project" value="UniProtKB-KW"/>
</dbReference>
<protein>
    <recommendedName>
        <fullName evidence="1">site-specific DNA-methyltransferase (adenine-specific)</fullName>
        <ecNumber evidence="1">2.1.1.72</ecNumber>
    </recommendedName>
</protein>
<keyword evidence="11" id="KW-1185">Reference proteome</keyword>
<evidence type="ECO:0000256" key="6">
    <source>
        <dbReference type="ARBA" id="ARBA00023125"/>
    </source>
</evidence>
<evidence type="ECO:0000256" key="5">
    <source>
        <dbReference type="ARBA" id="ARBA00022747"/>
    </source>
</evidence>
<keyword evidence="2 10" id="KW-0489">Methyltransferase</keyword>
<sequence length="685" mass="77159">MFNTCYERLLKLAREDAYRMDSIVALYALEVMGAAPPGSASQRITEMGLAPSTASLIIGSLGEAFNRIGVLDAACGFLDYSASSACGDTRDKGVFYTPKPIARLICEASIGSYALRQVRLRTGRQFATLGEALESLGREDLASLHDVLMDIRFLDSSCGSGIFLQEALEALYSLRSRILVRLGESMPIDAKRGLVENCLYGMDVDRHSADVASLRLWLLSEGQANMEKVKAHIICKNALFEDFPGHASFEVIAGNPPYRRVKSMFEEAHEESVRMKKSLAASIKKCGQYHYQEGNLNLYKLFIERNLAFLKNGGSMGLIIPSSFLNEATSEKLRRHLFDSCRIEEIVEFPERSRIFRGVNQGTAIVVLNKSRQDGGYFKLRAGRGIGDAGAGDEIMIGYEELRRLTDDRMEVPLLAEPSLEWPMLERLKGIPPFKGDGEAPPIGEISVGNLDETFDKDFMSEEPTGDILVKGIHLSEYHVDLSPDGRQPRWVKKESFLRKRPSALSTISNWRIIGRNTQNKACKRRLKFALLPPGYICTNSIKQIIVMDKQIQPLYLLGLLNSSTLNWHFELFCSQNNIRNYRIEALPIIRAPQYVQNVFSRVASLIMSASQDREFLDEVLMDSLVFELYFKNEARLFDAIKPFISLEDEVFIRKVKGDRLVRECIDGLMADERFNLIRKTSLKC</sequence>
<dbReference type="Proteomes" id="UP000005233">
    <property type="component" value="Chromosome"/>
</dbReference>
<evidence type="ECO:0000313" key="10">
    <source>
        <dbReference type="EMBL" id="AFD00540.1"/>
    </source>
</evidence>
<dbReference type="AlphaFoldDB" id="H8I9T9"/>
<comment type="catalytic activity">
    <reaction evidence="7">
        <text>a 2'-deoxyadenosine in DNA + S-adenosyl-L-methionine = an N(6)-methyl-2'-deoxyadenosine in DNA + S-adenosyl-L-homocysteine + H(+)</text>
        <dbReference type="Rhea" id="RHEA:15197"/>
        <dbReference type="Rhea" id="RHEA-COMP:12418"/>
        <dbReference type="Rhea" id="RHEA-COMP:12419"/>
        <dbReference type="ChEBI" id="CHEBI:15378"/>
        <dbReference type="ChEBI" id="CHEBI:57856"/>
        <dbReference type="ChEBI" id="CHEBI:59789"/>
        <dbReference type="ChEBI" id="CHEBI:90615"/>
        <dbReference type="ChEBI" id="CHEBI:90616"/>
        <dbReference type="EC" id="2.1.1.72"/>
    </reaction>
</comment>
<feature type="domain" description="TaqI-like C-terminal specificity" evidence="9">
    <location>
        <begin position="508"/>
        <end position="589"/>
    </location>
</feature>
<dbReference type="EMBL" id="CP003243">
    <property type="protein sequence ID" value="AFD00540.1"/>
    <property type="molecule type" value="Genomic_DNA"/>
</dbReference>
<keyword evidence="3" id="KW-0808">Transferase</keyword>
<evidence type="ECO:0000256" key="2">
    <source>
        <dbReference type="ARBA" id="ARBA00022603"/>
    </source>
</evidence>
<keyword evidence="4" id="KW-0949">S-adenosyl-L-methionine</keyword>
<keyword evidence="6" id="KW-0238">DNA-binding</keyword>
<dbReference type="InterPro" id="IPR050953">
    <property type="entry name" value="N4_N6_ade-DNA_methylase"/>
</dbReference>
<dbReference type="EC" id="2.1.1.72" evidence="1"/>
<evidence type="ECO:0000259" key="9">
    <source>
        <dbReference type="Pfam" id="PF12950"/>
    </source>
</evidence>
<proteinExistence type="predicted"/>
<dbReference type="PANTHER" id="PTHR33841">
    <property type="entry name" value="DNA METHYLTRANSFERASE YEEA-RELATED"/>
    <property type="match status" value="1"/>
</dbReference>
<dbReference type="Pfam" id="PF12950">
    <property type="entry name" value="TaqI_C"/>
    <property type="match status" value="1"/>
</dbReference>
<evidence type="ECO:0000256" key="3">
    <source>
        <dbReference type="ARBA" id="ARBA00022679"/>
    </source>
</evidence>
<dbReference type="HOGENOM" id="CLU_401521_0_0_2"/>
<accession>H8I9T9</accession>
<evidence type="ECO:0000313" key="11">
    <source>
        <dbReference type="Proteomes" id="UP000005233"/>
    </source>
</evidence>
<dbReference type="InterPro" id="IPR025931">
    <property type="entry name" value="TaqI_C"/>
</dbReference>
<dbReference type="InterPro" id="IPR029063">
    <property type="entry name" value="SAM-dependent_MTases_sf"/>
</dbReference>
<dbReference type="Gene3D" id="3.40.50.150">
    <property type="entry name" value="Vaccinia Virus protein VP39"/>
    <property type="match status" value="1"/>
</dbReference>
<dbReference type="PANTHER" id="PTHR33841:SF1">
    <property type="entry name" value="DNA METHYLTRANSFERASE A"/>
    <property type="match status" value="1"/>
</dbReference>
<dbReference type="Pfam" id="PF07669">
    <property type="entry name" value="Eco57I"/>
    <property type="match status" value="1"/>
</dbReference>
<dbReference type="REBASE" id="46278">
    <property type="entry name" value="M.Mco254ORF1796P"/>
</dbReference>
<evidence type="ECO:0000256" key="1">
    <source>
        <dbReference type="ARBA" id="ARBA00011900"/>
    </source>
</evidence>
<reference evidence="10 11" key="1">
    <citation type="journal article" date="2012" name="J. Bacteriol.">
        <title>Complete genome sequence of a thermophilic methanogen, Methanocella conradii HZ254, isolated from Chinese rice field soil.</title>
        <authorList>
            <person name="Lu Z."/>
            <person name="Lu Y."/>
        </authorList>
    </citation>
    <scope>NUCLEOTIDE SEQUENCE [LARGE SCALE GENOMIC DNA]</scope>
    <source>
        <strain evidence="11">DSM 24694 / JCM 17849 / CGMCC 1.5162 / HZ254</strain>
    </source>
</reference>
<evidence type="ECO:0000256" key="4">
    <source>
        <dbReference type="ARBA" id="ARBA00022691"/>
    </source>
</evidence>
<dbReference type="RefSeq" id="WP_014406371.1">
    <property type="nucleotide sequence ID" value="NC_017034.1"/>
</dbReference>
<dbReference type="InterPro" id="IPR011639">
    <property type="entry name" value="MethylTrfase_TaqI-like_dom"/>
</dbReference>
<dbReference type="GeneID" id="11971943"/>
<dbReference type="GO" id="GO:0009307">
    <property type="term" value="P:DNA restriction-modification system"/>
    <property type="evidence" value="ECO:0007669"/>
    <property type="project" value="UniProtKB-KW"/>
</dbReference>
<evidence type="ECO:0000259" key="8">
    <source>
        <dbReference type="Pfam" id="PF07669"/>
    </source>
</evidence>
<feature type="domain" description="Type II methyltransferase M.TaqI-like" evidence="8">
    <location>
        <begin position="197"/>
        <end position="356"/>
    </location>
</feature>
<dbReference type="SUPFAM" id="SSF53335">
    <property type="entry name" value="S-adenosyl-L-methionine-dependent methyltransferases"/>
    <property type="match status" value="1"/>
</dbReference>
<dbReference type="STRING" id="1041930.Mtc_1796"/>
<dbReference type="PRINTS" id="PR00507">
    <property type="entry name" value="N12N6MTFRASE"/>
</dbReference>
<dbReference type="GO" id="GO:0009007">
    <property type="term" value="F:site-specific DNA-methyltransferase (adenine-specific) activity"/>
    <property type="evidence" value="ECO:0007669"/>
    <property type="project" value="UniProtKB-EC"/>
</dbReference>
<name>H8I9T9_METCZ</name>
<organism evidence="10 11">
    <name type="scientific">Methanocella conradii (strain DSM 24694 / JCM 17849 / CGMCC 1.5162 / HZ254)</name>
    <dbReference type="NCBI Taxonomy" id="1041930"/>
    <lineage>
        <taxon>Archaea</taxon>
        <taxon>Methanobacteriati</taxon>
        <taxon>Methanobacteriota</taxon>
        <taxon>Stenosarchaea group</taxon>
        <taxon>Methanomicrobia</taxon>
        <taxon>Methanocellales</taxon>
        <taxon>Methanocellaceae</taxon>
        <taxon>Methanocella</taxon>
    </lineage>
</organism>
<dbReference type="GO" id="GO:0032259">
    <property type="term" value="P:methylation"/>
    <property type="evidence" value="ECO:0007669"/>
    <property type="project" value="UniProtKB-KW"/>
</dbReference>
<dbReference type="eggNOG" id="arCOG02632">
    <property type="taxonomic scope" value="Archaea"/>
</dbReference>
<gene>
    <name evidence="10" type="ordered locus">Mtc_1796</name>
</gene>
<keyword evidence="5" id="KW-0680">Restriction system</keyword>
<evidence type="ECO:0000256" key="7">
    <source>
        <dbReference type="ARBA" id="ARBA00047942"/>
    </source>
</evidence>
<dbReference type="KEGG" id="mez:Mtc_1796"/>